<comment type="caution">
    <text evidence="2">The sequence shown here is derived from an EMBL/GenBank/DDBJ whole genome shotgun (WGS) entry which is preliminary data.</text>
</comment>
<dbReference type="GO" id="GO:0003677">
    <property type="term" value="F:DNA binding"/>
    <property type="evidence" value="ECO:0007669"/>
    <property type="project" value="UniProtKB-KW"/>
</dbReference>
<protein>
    <submittedName>
        <fullName evidence="3">Rrf2 family transcriptional regulator</fullName>
    </submittedName>
    <submittedName>
        <fullName evidence="2">Transcriptional regulator, Rrf2 family</fullName>
    </submittedName>
</protein>
<dbReference type="SUPFAM" id="SSF46785">
    <property type="entry name" value="Winged helix' DNA-binding domain"/>
    <property type="match status" value="1"/>
</dbReference>
<evidence type="ECO:0000313" key="3">
    <source>
        <dbReference type="EMBL" id="PEQ24853.1"/>
    </source>
</evidence>
<dbReference type="Proteomes" id="UP000003490">
    <property type="component" value="Unassembled WGS sequence"/>
</dbReference>
<evidence type="ECO:0000313" key="5">
    <source>
        <dbReference type="Proteomes" id="UP000220611"/>
    </source>
</evidence>
<dbReference type="InterPro" id="IPR000944">
    <property type="entry name" value="Tscrpt_reg_Rrf2"/>
</dbReference>
<evidence type="ECO:0000256" key="1">
    <source>
        <dbReference type="ARBA" id="ARBA00023125"/>
    </source>
</evidence>
<dbReference type="InterPro" id="IPR036388">
    <property type="entry name" value="WH-like_DNA-bd_sf"/>
</dbReference>
<dbReference type="AlphaFoldDB" id="A7VSF2"/>
<dbReference type="InterPro" id="IPR036390">
    <property type="entry name" value="WH_DNA-bd_sf"/>
</dbReference>
<dbReference type="PANTHER" id="PTHR33221">
    <property type="entry name" value="WINGED HELIX-TURN-HELIX TRANSCRIPTIONAL REGULATOR, RRF2 FAMILY"/>
    <property type="match status" value="1"/>
</dbReference>
<reference evidence="3 5" key="3">
    <citation type="submission" date="2017-07" db="EMBL/GenBank/DDBJ databases">
        <title>Prevalence of linear plasmids in Cutibacterium (Propionibacterium) acnes isolates obtained from prostatic tissue.</title>
        <authorList>
            <person name="Davidsson S."/>
            <person name="Carlsson J."/>
            <person name="Molling P."/>
            <person name="Andren O."/>
            <person name="Andersson S.-O."/>
            <person name="Brzuszkiewicz E."/>
            <person name="Poehlein A."/>
            <person name="Al-Zeer M."/>
            <person name="Brinkmann V."/>
            <person name="Scavenius C."/>
            <person name="Nazipi S."/>
            <person name="Soderquist B."/>
            <person name="Bruggemann H."/>
        </authorList>
    </citation>
    <scope>NUCLEOTIDE SEQUENCE [LARGE SCALE GENOMIC DNA]</scope>
    <source>
        <strain evidence="3 5">DSM 753</strain>
    </source>
</reference>
<gene>
    <name evidence="3" type="ORF">CH238_05240</name>
    <name evidence="2" type="ORF">CLOLEP_01493</name>
</gene>
<dbReference type="HOGENOM" id="CLU_107144_0_1_9"/>
<evidence type="ECO:0000313" key="4">
    <source>
        <dbReference type="Proteomes" id="UP000003490"/>
    </source>
</evidence>
<name>A7VSF2_9FIRM</name>
<dbReference type="EMBL" id="ABCB02000017">
    <property type="protein sequence ID" value="EDO61982.1"/>
    <property type="molecule type" value="Genomic_DNA"/>
</dbReference>
<dbReference type="OrthoDB" id="9808360at2"/>
<accession>A7VSF2</accession>
<dbReference type="Pfam" id="PF02082">
    <property type="entry name" value="Rrf2"/>
    <property type="match status" value="1"/>
</dbReference>
<reference evidence="2 4" key="2">
    <citation type="submission" date="2007-08" db="EMBL/GenBank/DDBJ databases">
        <authorList>
            <person name="Fulton L."/>
            <person name="Clifton S."/>
            <person name="Fulton B."/>
            <person name="Xu J."/>
            <person name="Minx P."/>
            <person name="Pepin K.H."/>
            <person name="Johnson M."/>
            <person name="Thiruvilangam P."/>
            <person name="Bhonagiri V."/>
            <person name="Nash W.E."/>
            <person name="Wang C."/>
            <person name="Mardis E.R."/>
            <person name="Wilson R.K."/>
        </authorList>
    </citation>
    <scope>NUCLEOTIDE SEQUENCE [LARGE SCALE GENOMIC DNA]</scope>
    <source>
        <strain evidence="2 4">DSM 753</strain>
    </source>
</reference>
<organism evidence="2 4">
    <name type="scientific">[Clostridium] leptum DSM 753</name>
    <dbReference type="NCBI Taxonomy" id="428125"/>
    <lineage>
        <taxon>Bacteria</taxon>
        <taxon>Bacillati</taxon>
        <taxon>Bacillota</taxon>
        <taxon>Clostridia</taxon>
        <taxon>Eubacteriales</taxon>
        <taxon>Oscillospiraceae</taxon>
        <taxon>Oscillospiraceae incertae sedis</taxon>
    </lineage>
</organism>
<dbReference type="eggNOG" id="COG1959">
    <property type="taxonomic scope" value="Bacteria"/>
</dbReference>
<dbReference type="EMBL" id="NOXF01000003">
    <property type="protein sequence ID" value="PEQ24853.1"/>
    <property type="molecule type" value="Genomic_DNA"/>
</dbReference>
<evidence type="ECO:0000313" key="2">
    <source>
        <dbReference type="EMBL" id="EDO61982.1"/>
    </source>
</evidence>
<reference evidence="2 4" key="1">
    <citation type="submission" date="2007-08" db="EMBL/GenBank/DDBJ databases">
        <title>Draft genome sequence of Clostridium leptum (DSM 753).</title>
        <authorList>
            <person name="Sudarsanam P."/>
            <person name="Ley R."/>
            <person name="Guruge J."/>
            <person name="Turnbaugh P.J."/>
            <person name="Mahowald M."/>
            <person name="Liep D."/>
            <person name="Gordon J."/>
        </authorList>
    </citation>
    <scope>NUCLEOTIDE SEQUENCE [LARGE SCALE GENOMIC DNA]</scope>
    <source>
        <strain evidence="2 4">DSM 753</strain>
    </source>
</reference>
<proteinExistence type="predicted"/>
<dbReference type="Proteomes" id="UP000220611">
    <property type="component" value="Unassembled WGS sequence"/>
</dbReference>
<keyword evidence="1" id="KW-0238">DNA-binding</keyword>
<dbReference type="PROSITE" id="PS51197">
    <property type="entry name" value="HTH_RRF2_2"/>
    <property type="match status" value="1"/>
</dbReference>
<dbReference type="GO" id="GO:0005829">
    <property type="term" value="C:cytosol"/>
    <property type="evidence" value="ECO:0007669"/>
    <property type="project" value="TreeGrafter"/>
</dbReference>
<dbReference type="GO" id="GO:0003700">
    <property type="term" value="F:DNA-binding transcription factor activity"/>
    <property type="evidence" value="ECO:0007669"/>
    <property type="project" value="TreeGrafter"/>
</dbReference>
<dbReference type="PANTHER" id="PTHR33221:SF5">
    <property type="entry name" value="HTH-TYPE TRANSCRIPTIONAL REGULATOR ISCR"/>
    <property type="match status" value="1"/>
</dbReference>
<keyword evidence="5" id="KW-1185">Reference proteome</keyword>
<dbReference type="Gene3D" id="1.10.10.10">
    <property type="entry name" value="Winged helix-like DNA-binding domain superfamily/Winged helix DNA-binding domain"/>
    <property type="match status" value="1"/>
</dbReference>
<sequence>MMVSTKGRYALRVMVELAARGLEEFVPLKEIAEHQEISEKYLEAIMKSLVKEGLVTGLRGKGGGYRLSKPPAQYTVGSILKVTEGSLAPVACLGQNAAPCPRAERCATYPMWKRLSQLIDDFFEGITLEQLAGESQGQNGGHYVI</sequence>
<dbReference type="NCBIfam" id="TIGR00738">
    <property type="entry name" value="rrf2_super"/>
    <property type="match status" value="1"/>
</dbReference>